<sequence length="393" mass="44748">MRLLETSSLAFEEYNDLSLIPSYAILSHTWDKEVTFDDMNGDRESLRRRQGFQKVTNFCLKAREHLLNYAWVDTCCIDKRSSAELSAAINSMYRYYANSAACFIYLSDVDGEDAAQIKKSKGFTRGWTLQELNSPSVRYVFDSTWKPITFAHVTIPRVHGPFLTEVLARASKVPVRVLQQQTLIRTFCVAQCMSWASARKTTRDEDMAYCLMGLFDVHMPILYGEGARNAFRRLQMEIMQTSFDQTIFAWKGPYASSGLLARQPSDFSDCPELAIWGPRFLSPFNMTNIGLSLRVVDVTARNGEVVDRDAPMKAMIQCDVHTERRWGGLTLYLEPLVGAAVQINGAHRRAYRRIRCDELCFVDGDAMSAEPFLDILVLEDEHYLLVLEAGRSD</sequence>
<feature type="domain" description="Heterokaryon incompatibility" evidence="1">
    <location>
        <begin position="23"/>
        <end position="111"/>
    </location>
</feature>
<evidence type="ECO:0000259" key="2">
    <source>
        <dbReference type="Pfam" id="PF26640"/>
    </source>
</evidence>
<dbReference type="Proteomes" id="UP001321760">
    <property type="component" value="Unassembled WGS sequence"/>
</dbReference>
<evidence type="ECO:0000313" key="3">
    <source>
        <dbReference type="EMBL" id="KAK4443097.1"/>
    </source>
</evidence>
<dbReference type="PANTHER" id="PTHR10622:SF12">
    <property type="entry name" value="HET DOMAIN-CONTAINING PROTEIN"/>
    <property type="match status" value="1"/>
</dbReference>
<dbReference type="AlphaFoldDB" id="A0AAV9G5H3"/>
<keyword evidence="4" id="KW-1185">Reference proteome</keyword>
<reference evidence="3" key="2">
    <citation type="submission" date="2023-05" db="EMBL/GenBank/DDBJ databases">
        <authorList>
            <consortium name="Lawrence Berkeley National Laboratory"/>
            <person name="Steindorff A."/>
            <person name="Hensen N."/>
            <person name="Bonometti L."/>
            <person name="Westerberg I."/>
            <person name="Brannstrom I.O."/>
            <person name="Guillou S."/>
            <person name="Cros-Aarteil S."/>
            <person name="Calhoun S."/>
            <person name="Haridas S."/>
            <person name="Kuo A."/>
            <person name="Mondo S."/>
            <person name="Pangilinan J."/>
            <person name="Riley R."/>
            <person name="Labutti K."/>
            <person name="Andreopoulos B."/>
            <person name="Lipzen A."/>
            <person name="Chen C."/>
            <person name="Yanf M."/>
            <person name="Daum C."/>
            <person name="Ng V."/>
            <person name="Clum A."/>
            <person name="Ohm R."/>
            <person name="Martin F."/>
            <person name="Silar P."/>
            <person name="Natvig D."/>
            <person name="Lalanne C."/>
            <person name="Gautier V."/>
            <person name="Ament-Velasquez S.L."/>
            <person name="Kruys A."/>
            <person name="Hutchinson M.I."/>
            <person name="Powell A.J."/>
            <person name="Barry K."/>
            <person name="Miller A.N."/>
            <person name="Grigoriev I.V."/>
            <person name="Debuchy R."/>
            <person name="Gladieux P."/>
            <person name="Thoren M.H."/>
            <person name="Johannesson H."/>
        </authorList>
    </citation>
    <scope>NUCLEOTIDE SEQUENCE</scope>
    <source>
        <strain evidence="3">PSN243</strain>
    </source>
</reference>
<dbReference type="Pfam" id="PF06985">
    <property type="entry name" value="HET"/>
    <property type="match status" value="1"/>
</dbReference>
<dbReference type="InterPro" id="IPR058525">
    <property type="entry name" value="DUF8212"/>
</dbReference>
<organism evidence="3 4">
    <name type="scientific">Podospora aff. communis PSN243</name>
    <dbReference type="NCBI Taxonomy" id="3040156"/>
    <lineage>
        <taxon>Eukaryota</taxon>
        <taxon>Fungi</taxon>
        <taxon>Dikarya</taxon>
        <taxon>Ascomycota</taxon>
        <taxon>Pezizomycotina</taxon>
        <taxon>Sordariomycetes</taxon>
        <taxon>Sordariomycetidae</taxon>
        <taxon>Sordariales</taxon>
        <taxon>Podosporaceae</taxon>
        <taxon>Podospora</taxon>
    </lineage>
</organism>
<protein>
    <submittedName>
        <fullName evidence="3">Heterokaryon incompatibility protein-domain-containing protein</fullName>
    </submittedName>
</protein>
<feature type="domain" description="DUF8212" evidence="2">
    <location>
        <begin position="229"/>
        <end position="263"/>
    </location>
</feature>
<accession>A0AAV9G5H3</accession>
<evidence type="ECO:0000313" key="4">
    <source>
        <dbReference type="Proteomes" id="UP001321760"/>
    </source>
</evidence>
<name>A0AAV9G5H3_9PEZI</name>
<reference evidence="3" key="1">
    <citation type="journal article" date="2023" name="Mol. Phylogenet. Evol.">
        <title>Genome-scale phylogeny and comparative genomics of the fungal order Sordariales.</title>
        <authorList>
            <person name="Hensen N."/>
            <person name="Bonometti L."/>
            <person name="Westerberg I."/>
            <person name="Brannstrom I.O."/>
            <person name="Guillou S."/>
            <person name="Cros-Aarteil S."/>
            <person name="Calhoun S."/>
            <person name="Haridas S."/>
            <person name="Kuo A."/>
            <person name="Mondo S."/>
            <person name="Pangilinan J."/>
            <person name="Riley R."/>
            <person name="LaButti K."/>
            <person name="Andreopoulos B."/>
            <person name="Lipzen A."/>
            <person name="Chen C."/>
            <person name="Yan M."/>
            <person name="Daum C."/>
            <person name="Ng V."/>
            <person name="Clum A."/>
            <person name="Steindorff A."/>
            <person name="Ohm R.A."/>
            <person name="Martin F."/>
            <person name="Silar P."/>
            <person name="Natvig D.O."/>
            <person name="Lalanne C."/>
            <person name="Gautier V."/>
            <person name="Ament-Velasquez S.L."/>
            <person name="Kruys A."/>
            <person name="Hutchinson M.I."/>
            <person name="Powell A.J."/>
            <person name="Barry K."/>
            <person name="Miller A.N."/>
            <person name="Grigoriev I.V."/>
            <person name="Debuchy R."/>
            <person name="Gladieux P."/>
            <person name="Hiltunen Thoren M."/>
            <person name="Johannesson H."/>
        </authorList>
    </citation>
    <scope>NUCLEOTIDE SEQUENCE</scope>
    <source>
        <strain evidence="3">PSN243</strain>
    </source>
</reference>
<proteinExistence type="predicted"/>
<dbReference type="EMBL" id="MU865999">
    <property type="protein sequence ID" value="KAK4443097.1"/>
    <property type="molecule type" value="Genomic_DNA"/>
</dbReference>
<dbReference type="Pfam" id="PF26640">
    <property type="entry name" value="DUF8212"/>
    <property type="match status" value="1"/>
</dbReference>
<gene>
    <name evidence="3" type="ORF">QBC34DRAFT_478418</name>
</gene>
<evidence type="ECO:0000259" key="1">
    <source>
        <dbReference type="Pfam" id="PF06985"/>
    </source>
</evidence>
<dbReference type="PANTHER" id="PTHR10622">
    <property type="entry name" value="HET DOMAIN-CONTAINING PROTEIN"/>
    <property type="match status" value="1"/>
</dbReference>
<dbReference type="InterPro" id="IPR010730">
    <property type="entry name" value="HET"/>
</dbReference>
<comment type="caution">
    <text evidence="3">The sequence shown here is derived from an EMBL/GenBank/DDBJ whole genome shotgun (WGS) entry which is preliminary data.</text>
</comment>